<gene>
    <name evidence="2" type="ORF">GCM10022210_01180</name>
</gene>
<organism evidence="2 3">
    <name type="scientific">Mucilaginibacter dorajii</name>
    <dbReference type="NCBI Taxonomy" id="692994"/>
    <lineage>
        <taxon>Bacteria</taxon>
        <taxon>Pseudomonadati</taxon>
        <taxon>Bacteroidota</taxon>
        <taxon>Sphingobacteriia</taxon>
        <taxon>Sphingobacteriales</taxon>
        <taxon>Sphingobacteriaceae</taxon>
        <taxon>Mucilaginibacter</taxon>
    </lineage>
</organism>
<evidence type="ECO:0000313" key="3">
    <source>
        <dbReference type="Proteomes" id="UP001500742"/>
    </source>
</evidence>
<sequence length="388" mass="41483">MKKILYNLMLLTAIAAVFSACHPMNNLYDAIGPVPTPNGTPQTFTLTLAAADYNLLPPTNYAKTSLNFKTKDDAASSIPVILGSKYPNYADKSSVVVTYAVPPVTVAVADSVFKDVAYTLVDPTDYLLLPGNKYSDFSASQILAWLPYKYPTPVANQLAVLTFIYYESGATSTVTQSFLYLNGAWKKIYTISAAQYASIGKGGTSNDFAAADAGNLTAYFNTFLKADAAVAATAKAGDVQYISFKYYGGSAAKTYQRVMPLTFDGTNWVTASLPQSLTFARTAGVWVADNTVNYTLAATDYTYIGTTTAGSDAARANVAQYGDFNITTGAATSWTDADLQAALIAVLAHKYPAAVANQKFVLTYAAYNGATINLTKTFQFNGTTFVQL</sequence>
<feature type="signal peptide" evidence="1">
    <location>
        <begin position="1"/>
        <end position="19"/>
    </location>
</feature>
<protein>
    <recommendedName>
        <fullName evidence="4">DUF5017 domain-containing protein</fullName>
    </recommendedName>
</protein>
<dbReference type="PROSITE" id="PS51257">
    <property type="entry name" value="PROKAR_LIPOPROTEIN"/>
    <property type="match status" value="1"/>
</dbReference>
<keyword evidence="1" id="KW-0732">Signal</keyword>
<dbReference type="Proteomes" id="UP001500742">
    <property type="component" value="Unassembled WGS sequence"/>
</dbReference>
<evidence type="ECO:0000313" key="2">
    <source>
        <dbReference type="EMBL" id="GAA3957730.1"/>
    </source>
</evidence>
<name>A0ABP7P0P0_9SPHI</name>
<comment type="caution">
    <text evidence="2">The sequence shown here is derived from an EMBL/GenBank/DDBJ whole genome shotgun (WGS) entry which is preliminary data.</text>
</comment>
<keyword evidence="3" id="KW-1185">Reference proteome</keyword>
<dbReference type="RefSeq" id="WP_259092762.1">
    <property type="nucleotide sequence ID" value="NZ_BAAAZC010000002.1"/>
</dbReference>
<dbReference type="EMBL" id="BAAAZC010000002">
    <property type="protein sequence ID" value="GAA3957730.1"/>
    <property type="molecule type" value="Genomic_DNA"/>
</dbReference>
<evidence type="ECO:0000256" key="1">
    <source>
        <dbReference type="SAM" id="SignalP"/>
    </source>
</evidence>
<reference evidence="3" key="1">
    <citation type="journal article" date="2019" name="Int. J. Syst. Evol. Microbiol.">
        <title>The Global Catalogue of Microorganisms (GCM) 10K type strain sequencing project: providing services to taxonomists for standard genome sequencing and annotation.</title>
        <authorList>
            <consortium name="The Broad Institute Genomics Platform"/>
            <consortium name="The Broad Institute Genome Sequencing Center for Infectious Disease"/>
            <person name="Wu L."/>
            <person name="Ma J."/>
        </authorList>
    </citation>
    <scope>NUCLEOTIDE SEQUENCE [LARGE SCALE GENOMIC DNA]</scope>
    <source>
        <strain evidence="3">JCM 16601</strain>
    </source>
</reference>
<accession>A0ABP7P0P0</accession>
<evidence type="ECO:0008006" key="4">
    <source>
        <dbReference type="Google" id="ProtNLM"/>
    </source>
</evidence>
<feature type="chain" id="PRO_5045509936" description="DUF5017 domain-containing protein" evidence="1">
    <location>
        <begin position="20"/>
        <end position="388"/>
    </location>
</feature>
<proteinExistence type="predicted"/>